<protein>
    <recommendedName>
        <fullName evidence="4">Transmembrane protein</fullName>
    </recommendedName>
</protein>
<feature type="transmembrane region" description="Helical" evidence="1">
    <location>
        <begin position="78"/>
        <end position="95"/>
    </location>
</feature>
<dbReference type="Pfam" id="PF19529">
    <property type="entry name" value="DUF6057"/>
    <property type="match status" value="1"/>
</dbReference>
<feature type="transmembrane region" description="Helical" evidence="1">
    <location>
        <begin position="45"/>
        <end position="66"/>
    </location>
</feature>
<proteinExistence type="predicted"/>
<keyword evidence="1" id="KW-0472">Membrane</keyword>
<feature type="transmembrane region" description="Helical" evidence="1">
    <location>
        <begin position="131"/>
        <end position="149"/>
    </location>
</feature>
<feature type="transmembrane region" description="Helical" evidence="1">
    <location>
        <begin position="194"/>
        <end position="215"/>
    </location>
</feature>
<dbReference type="RefSeq" id="WP_087332370.1">
    <property type="nucleotide sequence ID" value="NZ_NFHS01000002.1"/>
</dbReference>
<dbReference type="AlphaFoldDB" id="A0A1Y3VBA1"/>
<name>A0A1Y3VBA1_BACUN</name>
<evidence type="ECO:0000256" key="1">
    <source>
        <dbReference type="SAM" id="Phobius"/>
    </source>
</evidence>
<organism evidence="2 3">
    <name type="scientific">Bacteroides uniformis</name>
    <dbReference type="NCBI Taxonomy" id="820"/>
    <lineage>
        <taxon>Bacteria</taxon>
        <taxon>Pseudomonadati</taxon>
        <taxon>Bacteroidota</taxon>
        <taxon>Bacteroidia</taxon>
        <taxon>Bacteroidales</taxon>
        <taxon>Bacteroidaceae</taxon>
        <taxon>Bacteroides</taxon>
    </lineage>
</organism>
<evidence type="ECO:0000313" key="3">
    <source>
        <dbReference type="Proteomes" id="UP000196329"/>
    </source>
</evidence>
<sequence>MNRPAPHSRRIPYIVAGTALFALLAFLLSQTGYYSFCYLEQWDTFIYNSAYLSGSLALPGGFVQLLSSFLTQFFCRPLTGILITALLLTWIALLTADILHRWTKSKLTLPLALFPVAALFFLHYNVNYQYAGTIAFLWMLLFLRLRFFFHKFTGRFAYSLASTFLLFATAGSVAFLYSSLILIIELFCHKKRALWFISLPLMVYLTAETCLRMGLSGELEHVLLPDGYFTLRLQAGSIIYLPWGLTLAVFITSGLCKSFRFKSRWMQGTLIAAQLACAVAFTFVGIPQYIDRNNEVFKELNHYARHCQWDKITDKCENMPMNNLLFQNYHNVALAEQGLLADQLFMQPCIDIQTIYVPGNKTPYLSALLSDIYFSMGHIAFSQRYAFEANEGMGNFSPRMLQRLVQTSLIYGHYGTAKKYLDILESTLFYKDWATAHRRFLWNDPAVETDSILGSKRKCLFPDNRFSGIKGLDDDLKQIVLKNPMHKTTIQYLGSLYLLSKDIPRFKATLETFYGTPALPSVLPVCFQEGVVVFAAGDRETLERYNIQAATVERFEEFSRQPSKDSHNLWYFLKYRK</sequence>
<accession>A0A1Y3VBA1</accession>
<keyword evidence="1" id="KW-1133">Transmembrane helix</keyword>
<reference evidence="3" key="1">
    <citation type="submission" date="2017-04" db="EMBL/GenBank/DDBJ databases">
        <title>Function of individual gut microbiota members based on whole genome sequencing of pure cultures obtained from chicken caecum.</title>
        <authorList>
            <person name="Medvecky M."/>
            <person name="Cejkova D."/>
            <person name="Polansky O."/>
            <person name="Karasova D."/>
            <person name="Kubasova T."/>
            <person name="Cizek A."/>
            <person name="Rychlik I."/>
        </authorList>
    </citation>
    <scope>NUCLEOTIDE SEQUENCE [LARGE SCALE GENOMIC DNA]</scope>
    <source>
        <strain evidence="3">An67</strain>
    </source>
</reference>
<dbReference type="Proteomes" id="UP000196329">
    <property type="component" value="Unassembled WGS sequence"/>
</dbReference>
<feature type="transmembrane region" description="Helical" evidence="1">
    <location>
        <begin position="161"/>
        <end position="187"/>
    </location>
</feature>
<keyword evidence="1" id="KW-0812">Transmembrane</keyword>
<feature type="transmembrane region" description="Helical" evidence="1">
    <location>
        <begin position="235"/>
        <end position="256"/>
    </location>
</feature>
<feature type="transmembrane region" description="Helical" evidence="1">
    <location>
        <begin position="107"/>
        <end position="124"/>
    </location>
</feature>
<gene>
    <name evidence="2" type="ORF">B5G17_05695</name>
</gene>
<dbReference type="InterPro" id="IPR045692">
    <property type="entry name" value="DUF6057"/>
</dbReference>
<feature type="transmembrane region" description="Helical" evidence="1">
    <location>
        <begin position="12"/>
        <end position="33"/>
    </location>
</feature>
<feature type="transmembrane region" description="Helical" evidence="1">
    <location>
        <begin position="268"/>
        <end position="290"/>
    </location>
</feature>
<dbReference type="EMBL" id="NFHS01000002">
    <property type="protein sequence ID" value="OUN56407.1"/>
    <property type="molecule type" value="Genomic_DNA"/>
</dbReference>
<evidence type="ECO:0008006" key="4">
    <source>
        <dbReference type="Google" id="ProtNLM"/>
    </source>
</evidence>
<comment type="caution">
    <text evidence="2">The sequence shown here is derived from an EMBL/GenBank/DDBJ whole genome shotgun (WGS) entry which is preliminary data.</text>
</comment>
<evidence type="ECO:0000313" key="2">
    <source>
        <dbReference type="EMBL" id="OUN56407.1"/>
    </source>
</evidence>